<dbReference type="PANTHER" id="PTHR44858">
    <property type="entry name" value="TETRATRICOPEPTIDE REPEAT PROTEIN 6"/>
    <property type="match status" value="1"/>
</dbReference>
<dbReference type="InterPro" id="IPR050498">
    <property type="entry name" value="Ycf3"/>
</dbReference>
<evidence type="ECO:0000256" key="3">
    <source>
        <dbReference type="PROSITE-ProRule" id="PRU00339"/>
    </source>
</evidence>
<accession>A0ABZ1TVC0</accession>
<gene>
    <name evidence="4" type="ORF">OHA16_00820</name>
</gene>
<dbReference type="SMART" id="SM00028">
    <property type="entry name" value="TPR"/>
    <property type="match status" value="7"/>
</dbReference>
<keyword evidence="2 3" id="KW-0802">TPR repeat</keyword>
<feature type="repeat" description="TPR" evidence="3">
    <location>
        <begin position="622"/>
        <end position="655"/>
    </location>
</feature>
<dbReference type="InterPro" id="IPR011990">
    <property type="entry name" value="TPR-like_helical_dom_sf"/>
</dbReference>
<evidence type="ECO:0000256" key="1">
    <source>
        <dbReference type="ARBA" id="ARBA00022737"/>
    </source>
</evidence>
<dbReference type="Pfam" id="PF13432">
    <property type="entry name" value="TPR_16"/>
    <property type="match status" value="1"/>
</dbReference>
<dbReference type="Gene3D" id="1.25.40.10">
    <property type="entry name" value="Tetratricopeptide repeat domain"/>
    <property type="match status" value="3"/>
</dbReference>
<feature type="repeat" description="TPR" evidence="3">
    <location>
        <begin position="486"/>
        <end position="519"/>
    </location>
</feature>
<dbReference type="Proteomes" id="UP001432222">
    <property type="component" value="Chromosome"/>
</dbReference>
<organism evidence="4 5">
    <name type="scientific">Kitasatospora purpeofusca</name>
    <dbReference type="NCBI Taxonomy" id="67352"/>
    <lineage>
        <taxon>Bacteria</taxon>
        <taxon>Bacillati</taxon>
        <taxon>Actinomycetota</taxon>
        <taxon>Actinomycetes</taxon>
        <taxon>Kitasatosporales</taxon>
        <taxon>Streptomycetaceae</taxon>
        <taxon>Kitasatospora</taxon>
    </lineage>
</organism>
<dbReference type="EMBL" id="CP108110">
    <property type="protein sequence ID" value="WUQ81632.1"/>
    <property type="molecule type" value="Genomic_DNA"/>
</dbReference>
<dbReference type="PROSITE" id="PS50005">
    <property type="entry name" value="TPR"/>
    <property type="match status" value="4"/>
</dbReference>
<evidence type="ECO:0000313" key="4">
    <source>
        <dbReference type="EMBL" id="WUQ81632.1"/>
    </source>
</evidence>
<proteinExistence type="predicted"/>
<dbReference type="Pfam" id="PF13414">
    <property type="entry name" value="TPR_11"/>
    <property type="match status" value="1"/>
</dbReference>
<feature type="repeat" description="TPR" evidence="3">
    <location>
        <begin position="520"/>
        <end position="553"/>
    </location>
</feature>
<keyword evidence="1" id="KW-0677">Repeat</keyword>
<dbReference type="PANTHER" id="PTHR44858:SF1">
    <property type="entry name" value="UDP-N-ACETYLGLUCOSAMINE--PEPTIDE N-ACETYLGLUCOSAMINYLTRANSFERASE SPINDLY-RELATED"/>
    <property type="match status" value="1"/>
</dbReference>
<keyword evidence="5" id="KW-1185">Reference proteome</keyword>
<feature type="repeat" description="TPR" evidence="3">
    <location>
        <begin position="452"/>
        <end position="485"/>
    </location>
</feature>
<dbReference type="RefSeq" id="WP_328952706.1">
    <property type="nucleotide sequence ID" value="NZ_CP108110.1"/>
</dbReference>
<dbReference type="SUPFAM" id="SSF48452">
    <property type="entry name" value="TPR-like"/>
    <property type="match status" value="1"/>
</dbReference>
<dbReference type="InterPro" id="IPR019734">
    <property type="entry name" value="TPR_rpt"/>
</dbReference>
<reference evidence="4" key="1">
    <citation type="submission" date="2022-10" db="EMBL/GenBank/DDBJ databases">
        <title>The complete genomes of actinobacterial strains from the NBC collection.</title>
        <authorList>
            <person name="Joergensen T.S."/>
            <person name="Alvarez Arevalo M."/>
            <person name="Sterndorff E.B."/>
            <person name="Faurdal D."/>
            <person name="Vuksanovic O."/>
            <person name="Mourched A.-S."/>
            <person name="Charusanti P."/>
            <person name="Shaw S."/>
            <person name="Blin K."/>
            <person name="Weber T."/>
        </authorList>
    </citation>
    <scope>NUCLEOTIDE SEQUENCE</scope>
    <source>
        <strain evidence="4">NBC_00222</strain>
    </source>
</reference>
<sequence length="735" mass="79688">MAEHRHHWVRAAGRHARAAARATLDLPPVLAVVNADRRLRGPYTAVGSILRTTLPDALARCPEAVTGHDIEILSTTPELRDLVPATRETLTSLAVPKERTRFYSALRTLRIAHGLAEFLEAYLRALGTGPHTLVVEDAHQADPTDGEFLAVLLRRIDPALLTVVVTTGTEPLERPAGPGRETLPDALAAHCAVLGPADPEPAAAPEPAEHGQAELGRAHIAADGIGDDADALAAYLALPADERARLHDLRRAELETAGESSLRLGAVAWHAEHGSDPAGVGADILRHALDHCMDLGYYHAVVDLGERGRRLVTHESNPNHWWAFTTKMTTSFAALGLAERALPLYDEARALSASPEVHMQAAYATAMLHTRHFEAGRRDHQLARAWVNQAIAFARWHPDPKEREARVVFNRNGLALIEVHQGRPAAALELLDACIARLDETLEPDEHALHRSVLLYNRAQVHAALGHHTEAVADYTAVIECDPNYAEYHFDRGMLWRDLGEPERALADYEHAIRLSPPFPEAYFNRADVLAELGDTEAAAADFGYVLQLDPEFDEARINRASLLLEAGSHDLARADIAAGLERSPKNARLLCLKGQLLAAEEDLAAAAGAYAEAVDVDPGSAEAWALLGELRYQEGDLDGAGSHLARAVELSAEPGIRFNLAVVHHDAGRYGEAVRLLDEVVDATEDVDARLQRARCLLGLDRPEAAKADLLACLEADSGAAEQVYGLMPELARG</sequence>
<evidence type="ECO:0000256" key="2">
    <source>
        <dbReference type="ARBA" id="ARBA00022803"/>
    </source>
</evidence>
<protein>
    <submittedName>
        <fullName evidence="4">Tetratricopeptide repeat protein</fullName>
    </submittedName>
</protein>
<evidence type="ECO:0000313" key="5">
    <source>
        <dbReference type="Proteomes" id="UP001432222"/>
    </source>
</evidence>
<name>A0ABZ1TVC0_9ACTN</name>
<dbReference type="Pfam" id="PF13181">
    <property type="entry name" value="TPR_8"/>
    <property type="match status" value="1"/>
</dbReference>
<dbReference type="Pfam" id="PF13374">
    <property type="entry name" value="TPR_10"/>
    <property type="match status" value="1"/>
</dbReference>